<keyword evidence="6" id="KW-0808">Transferase</keyword>
<keyword evidence="6" id="KW-0443">Lipid metabolism</keyword>
<dbReference type="PANTHER" id="PTHR37693">
    <property type="entry name" value="PHOSPHATIDYLGLYCEROL LYSYLTRANSFERASE"/>
    <property type="match status" value="1"/>
</dbReference>
<dbReference type="InterPro" id="IPR022791">
    <property type="entry name" value="L-PG_synthase/AglD"/>
</dbReference>
<comment type="similarity">
    <text evidence="6">Belongs to the LPG synthase family.</text>
</comment>
<evidence type="ECO:0000256" key="3">
    <source>
        <dbReference type="ARBA" id="ARBA00022692"/>
    </source>
</evidence>
<evidence type="ECO:0000313" key="7">
    <source>
        <dbReference type="EMBL" id="KRK34357.1"/>
    </source>
</evidence>
<comment type="catalytic activity">
    <reaction evidence="6">
        <text>L-lysyl-tRNA(Lys) + a 1,2-diacyl-sn-glycero-3-phospho-(1'-sn-glycerol) = a 1,2-diacyl-sn-glycero-3-phospho-1'-(3'-O-L-lysyl)-sn-glycerol + tRNA(Lys)</text>
        <dbReference type="Rhea" id="RHEA:10668"/>
        <dbReference type="Rhea" id="RHEA-COMP:9696"/>
        <dbReference type="Rhea" id="RHEA-COMP:9697"/>
        <dbReference type="ChEBI" id="CHEBI:64716"/>
        <dbReference type="ChEBI" id="CHEBI:75792"/>
        <dbReference type="ChEBI" id="CHEBI:78442"/>
        <dbReference type="ChEBI" id="CHEBI:78529"/>
        <dbReference type="EC" id="2.3.2.3"/>
    </reaction>
</comment>
<dbReference type="GO" id="GO:0005886">
    <property type="term" value="C:plasma membrane"/>
    <property type="evidence" value="ECO:0007669"/>
    <property type="project" value="UniProtKB-SubCell"/>
</dbReference>
<organism evidence="7 8">
    <name type="scientific">Loigolactobacillus bifermentans DSM 20003</name>
    <dbReference type="NCBI Taxonomy" id="1423726"/>
    <lineage>
        <taxon>Bacteria</taxon>
        <taxon>Bacillati</taxon>
        <taxon>Bacillota</taxon>
        <taxon>Bacilli</taxon>
        <taxon>Lactobacillales</taxon>
        <taxon>Lactobacillaceae</taxon>
        <taxon>Loigolactobacillus</taxon>
    </lineage>
</organism>
<name>A0A0R1GJW3_9LACO</name>
<dbReference type="EMBL" id="AZDA01000092">
    <property type="protein sequence ID" value="KRK34357.1"/>
    <property type="molecule type" value="Genomic_DNA"/>
</dbReference>
<dbReference type="NCBIfam" id="TIGR00374">
    <property type="entry name" value="flippase-like domain"/>
    <property type="match status" value="1"/>
</dbReference>
<protein>
    <recommendedName>
        <fullName evidence="6">Phosphatidylglycerol lysyltransferase</fullName>
        <ecNumber evidence="6">2.3.2.3</ecNumber>
    </recommendedName>
    <alternativeName>
        <fullName evidence="6">Lysylphosphatidylglycerol synthase</fullName>
    </alternativeName>
</protein>
<feature type="transmembrane region" description="Helical" evidence="6">
    <location>
        <begin position="304"/>
        <end position="329"/>
    </location>
</feature>
<feature type="transmembrane region" description="Helical" evidence="6">
    <location>
        <begin position="152"/>
        <end position="178"/>
    </location>
</feature>
<accession>A0A0R1GJW3</accession>
<dbReference type="Proteomes" id="UP000051461">
    <property type="component" value="Unassembled WGS sequence"/>
</dbReference>
<dbReference type="OrthoDB" id="9810654at2"/>
<evidence type="ECO:0000256" key="5">
    <source>
        <dbReference type="ARBA" id="ARBA00023136"/>
    </source>
</evidence>
<keyword evidence="3 6" id="KW-0812">Transmembrane</keyword>
<evidence type="ECO:0000256" key="6">
    <source>
        <dbReference type="RuleBase" id="RU363042"/>
    </source>
</evidence>
<proteinExistence type="inferred from homology"/>
<dbReference type="GO" id="GO:0050071">
    <property type="term" value="F:phosphatidylglycerol lysyltransferase activity"/>
    <property type="evidence" value="ECO:0007669"/>
    <property type="project" value="UniProtKB-EC"/>
</dbReference>
<reference evidence="7 8" key="1">
    <citation type="journal article" date="2015" name="Genome Announc.">
        <title>Expanding the biotechnology potential of lactobacilli through comparative genomics of 213 strains and associated genera.</title>
        <authorList>
            <person name="Sun Z."/>
            <person name="Harris H.M."/>
            <person name="McCann A."/>
            <person name="Guo C."/>
            <person name="Argimon S."/>
            <person name="Zhang W."/>
            <person name="Yang X."/>
            <person name="Jeffery I.B."/>
            <person name="Cooney J.C."/>
            <person name="Kagawa T.F."/>
            <person name="Liu W."/>
            <person name="Song Y."/>
            <person name="Salvetti E."/>
            <person name="Wrobel A."/>
            <person name="Rasinkangas P."/>
            <person name="Parkhill J."/>
            <person name="Rea M.C."/>
            <person name="O'Sullivan O."/>
            <person name="Ritari J."/>
            <person name="Douillard F.P."/>
            <person name="Paul Ross R."/>
            <person name="Yang R."/>
            <person name="Briner A.E."/>
            <person name="Felis G.E."/>
            <person name="de Vos W.M."/>
            <person name="Barrangou R."/>
            <person name="Klaenhammer T.R."/>
            <person name="Caufield P.W."/>
            <person name="Cui Y."/>
            <person name="Zhang H."/>
            <person name="O'Toole P.W."/>
        </authorList>
    </citation>
    <scope>NUCLEOTIDE SEQUENCE [LARGE SCALE GENOMIC DNA]</scope>
    <source>
        <strain evidence="7 8">DSM 20003</strain>
    </source>
</reference>
<feature type="transmembrane region" description="Helical" evidence="6">
    <location>
        <begin position="229"/>
        <end position="254"/>
    </location>
</feature>
<keyword evidence="8" id="KW-1185">Reference proteome</keyword>
<keyword evidence="4 6" id="KW-1133">Transmembrane helix</keyword>
<comment type="subcellular location">
    <subcellularLocation>
        <location evidence="1 6">Cell membrane</location>
        <topology evidence="1 6">Multi-pass membrane protein</topology>
    </subcellularLocation>
</comment>
<feature type="transmembrane region" description="Helical" evidence="6">
    <location>
        <begin position="42"/>
        <end position="66"/>
    </location>
</feature>
<feature type="transmembrane region" description="Helical" evidence="6">
    <location>
        <begin position="124"/>
        <end position="146"/>
    </location>
</feature>
<dbReference type="PATRIC" id="fig|1423726.3.peg.579"/>
<evidence type="ECO:0000313" key="8">
    <source>
        <dbReference type="Proteomes" id="UP000051461"/>
    </source>
</evidence>
<dbReference type="GO" id="GO:0006629">
    <property type="term" value="P:lipid metabolic process"/>
    <property type="evidence" value="ECO:0007669"/>
    <property type="project" value="UniProtKB-KW"/>
</dbReference>
<dbReference type="STRING" id="1423726.FC07_GL000564"/>
<evidence type="ECO:0000256" key="2">
    <source>
        <dbReference type="ARBA" id="ARBA00022475"/>
    </source>
</evidence>
<dbReference type="PANTHER" id="PTHR37693:SF1">
    <property type="entry name" value="INTEGRAL MEMBRANE PROTEIN"/>
    <property type="match status" value="1"/>
</dbReference>
<dbReference type="AlphaFoldDB" id="A0A0R1GJW3"/>
<keyword evidence="5 6" id="KW-0472">Membrane</keyword>
<evidence type="ECO:0000256" key="1">
    <source>
        <dbReference type="ARBA" id="ARBA00004651"/>
    </source>
</evidence>
<gene>
    <name evidence="6" type="primary">mprF</name>
    <name evidence="7" type="ORF">FC07_GL000564</name>
</gene>
<keyword evidence="6" id="KW-0046">Antibiotic resistance</keyword>
<comment type="caution">
    <text evidence="7">The sequence shown here is derived from an EMBL/GenBank/DDBJ whole genome shotgun (WGS) entry which is preliminary data.</text>
</comment>
<keyword evidence="2" id="KW-1003">Cell membrane</keyword>
<dbReference type="GO" id="GO:0046677">
    <property type="term" value="P:response to antibiotic"/>
    <property type="evidence" value="ECO:0007669"/>
    <property type="project" value="UniProtKB-KW"/>
</dbReference>
<dbReference type="EC" id="2.3.2.3" evidence="6"/>
<comment type="function">
    <text evidence="6">Catalyzes the transfer of a lysyl group from L-lysyl-tRNA(Lys) to membrane-bound phosphatidylglycerol (PG), which produces lysylphosphatidylglycerol (LPG), a major component of the bacterial membrane with a positive net charge. LPG synthesis contributes to bacterial virulence as it is involved in the resistance mechanism against cationic antimicrobial peptides (CAMP) produces by the host's immune system (defensins, cathelicidins) and by the competing microorganisms.</text>
</comment>
<sequence length="338" mass="38571">MTRKNFWMLIVMLAVGMGIMGYELRQTNLRVLVHSLLHLKLGWLAAAVGCMCLYWLFEALVVRLLLHKRVGHFSFKNALRIPLIEQLFNSITPFSSGGQPAQLVALMKSGVEGGRASSLLLMKFVVFQTAVLVNFIFALLFGFHWLAGKFTYLSWLVIFGFVMHITVISALLMIMYWYRLTKRLVQLLLRPLRLFLAPARVDRWQTQMAEKIDTFYAESLRIKRDRKMLCQAIGLTLVQLFFYYSVPYFVLLALGASANFLQVLVLHIMIVMIISLFPIPGGSGGAELSFKTLFTSFLATNSQLVLALILWRLITYYMGMFIGMFALIVKPDPLETDK</sequence>
<evidence type="ECO:0000256" key="4">
    <source>
        <dbReference type="ARBA" id="ARBA00022989"/>
    </source>
</evidence>
<dbReference type="Pfam" id="PF03706">
    <property type="entry name" value="LPG_synthase_TM"/>
    <property type="match status" value="1"/>
</dbReference>
<dbReference type="RefSeq" id="WP_057904995.1">
    <property type="nucleotide sequence ID" value="NZ_AZDA01000092.1"/>
</dbReference>
<feature type="transmembrane region" description="Helical" evidence="6">
    <location>
        <begin position="260"/>
        <end position="283"/>
    </location>
</feature>
<feature type="transmembrane region" description="Helical" evidence="6">
    <location>
        <begin position="5"/>
        <end position="22"/>
    </location>
</feature>